<evidence type="ECO:0000256" key="1">
    <source>
        <dbReference type="SAM" id="Phobius"/>
    </source>
</evidence>
<dbReference type="RefSeq" id="XP_028533402.1">
    <property type="nucleotide sequence ID" value="XM_028676965.1"/>
</dbReference>
<dbReference type="VEuPathDB" id="PlasmoDB:PRELSG_1005300"/>
<dbReference type="OMA" id="TISPGIM"/>
<dbReference type="KEGG" id="prel:PRELSG_1005300"/>
<organism evidence="2 3">
    <name type="scientific">Plasmodium relictum</name>
    <dbReference type="NCBI Taxonomy" id="85471"/>
    <lineage>
        <taxon>Eukaryota</taxon>
        <taxon>Sar</taxon>
        <taxon>Alveolata</taxon>
        <taxon>Apicomplexa</taxon>
        <taxon>Aconoidasida</taxon>
        <taxon>Haemosporida</taxon>
        <taxon>Plasmodiidae</taxon>
        <taxon>Plasmodium</taxon>
        <taxon>Plasmodium (Haemamoeba)</taxon>
    </lineage>
</organism>
<dbReference type="Proteomes" id="UP000220158">
    <property type="component" value="Chromosome 10"/>
</dbReference>
<dbReference type="AlphaFoldDB" id="A0A1J1H9X6"/>
<keyword evidence="1" id="KW-0812">Transmembrane</keyword>
<gene>
    <name evidence="2" type="ORF">PRELSG_1005300</name>
</gene>
<keyword evidence="1" id="KW-1133">Transmembrane helix</keyword>
<sequence length="350" mass="40744">MELKKKNTINDIDFCKYKNKNVLKTINDVNELIKKYPRTNRELNTYIIKKDKVNDVSLLKSFVFYIFTQITSILAVCLVIFCIGFLIGNHISSKSSLINSINYNFYLSDEKSAELYMNSESNILRLDIMINFNFDYYNLFMGTLISNVLLYYYPSNDIGLTADEFCYNFKKRKKEKPKISPQKTSLTKSTENIEIFKKFIEEESLIFLNYSIKMDNNVKITYINDLLFENLFAYPIGGSDITISPGIMQGVNSINALISINHTINDKSVLDKLLNDCKKGRIYIQLHIGNNQIKTIIFRFKPQTGTFLPFSIPCKIQRNVITKNNEFRLNVIKNYKIQKSSIKNINFFIN</sequence>
<dbReference type="GeneID" id="39736519"/>
<keyword evidence="1" id="KW-0472">Membrane</keyword>
<accession>A0A1J1H9X6</accession>
<protein>
    <submittedName>
        <fullName evidence="2">Uncharacterized protein</fullName>
    </submittedName>
</protein>
<evidence type="ECO:0000313" key="2">
    <source>
        <dbReference type="EMBL" id="CRH00399.1"/>
    </source>
</evidence>
<keyword evidence="3" id="KW-1185">Reference proteome</keyword>
<name>A0A1J1H9X6_PLARL</name>
<proteinExistence type="predicted"/>
<evidence type="ECO:0000313" key="3">
    <source>
        <dbReference type="Proteomes" id="UP000220158"/>
    </source>
</evidence>
<dbReference type="OrthoDB" id="371045at2759"/>
<feature type="transmembrane region" description="Helical" evidence="1">
    <location>
        <begin position="62"/>
        <end position="87"/>
    </location>
</feature>
<reference evidence="2 3" key="1">
    <citation type="submission" date="2015-04" db="EMBL/GenBank/DDBJ databases">
        <authorList>
            <consortium name="Pathogen Informatics"/>
        </authorList>
    </citation>
    <scope>NUCLEOTIDE SEQUENCE [LARGE SCALE GENOMIC DNA]</scope>
    <source>
        <strain evidence="2 3">SGS1</strain>
    </source>
</reference>
<dbReference type="EMBL" id="LN835305">
    <property type="protein sequence ID" value="CRH00399.1"/>
    <property type="molecule type" value="Genomic_DNA"/>
</dbReference>